<dbReference type="KEGG" id="cdet:87939637"/>
<evidence type="ECO:0000256" key="1">
    <source>
        <dbReference type="SAM" id="MobiDB-lite"/>
    </source>
</evidence>
<protein>
    <submittedName>
        <fullName evidence="2">Uncharacterized protein</fullName>
    </submittedName>
</protein>
<name>A0AAX4I549_9PEZI</name>
<evidence type="ECO:0000313" key="3">
    <source>
        <dbReference type="Proteomes" id="UP001322277"/>
    </source>
</evidence>
<dbReference type="GeneID" id="87939637"/>
<feature type="region of interest" description="Disordered" evidence="1">
    <location>
        <begin position="51"/>
        <end position="101"/>
    </location>
</feature>
<dbReference type="Proteomes" id="UP001322277">
    <property type="component" value="Chromosome 2"/>
</dbReference>
<dbReference type="AlphaFoldDB" id="A0AAX4I549"/>
<accession>A0AAX4I549</accession>
<organism evidence="2 3">
    <name type="scientific">Colletotrichum destructivum</name>
    <dbReference type="NCBI Taxonomy" id="34406"/>
    <lineage>
        <taxon>Eukaryota</taxon>
        <taxon>Fungi</taxon>
        <taxon>Dikarya</taxon>
        <taxon>Ascomycota</taxon>
        <taxon>Pezizomycotina</taxon>
        <taxon>Sordariomycetes</taxon>
        <taxon>Hypocreomycetidae</taxon>
        <taxon>Glomerellales</taxon>
        <taxon>Glomerellaceae</taxon>
        <taxon>Colletotrichum</taxon>
        <taxon>Colletotrichum destructivum species complex</taxon>
    </lineage>
</organism>
<sequence length="101" mass="10777">MVLDRAPAGTSRTVAPQCIGIPVLYQPQTKLPQASATAVCPAALAAKSNPANWMHSRQSRPSREHFARHDSHTTAPSVFDNDVLKPPTPPLPSQAASTSRL</sequence>
<proteinExistence type="predicted"/>
<dbReference type="EMBL" id="CP137306">
    <property type="protein sequence ID" value="WQF78120.1"/>
    <property type="molecule type" value="Genomic_DNA"/>
</dbReference>
<reference evidence="3" key="1">
    <citation type="journal article" date="2023" name="bioRxiv">
        <title>Complete genome of the Medicago anthracnose fungus, Colletotrichum destructivum, reveals a mini-chromosome-like region within a core chromosome.</title>
        <authorList>
            <person name="Lapalu N."/>
            <person name="Simon A."/>
            <person name="Lu A."/>
            <person name="Plaumann P.-L."/>
            <person name="Amselem J."/>
            <person name="Pigne S."/>
            <person name="Auger A."/>
            <person name="Koch C."/>
            <person name="Dallery J.-F."/>
            <person name="O'Connell R.J."/>
        </authorList>
    </citation>
    <scope>NUCLEOTIDE SEQUENCE [LARGE SCALE GENOMIC DNA]</scope>
    <source>
        <strain evidence="3">CBS 520.97</strain>
    </source>
</reference>
<evidence type="ECO:0000313" key="2">
    <source>
        <dbReference type="EMBL" id="WQF78120.1"/>
    </source>
</evidence>
<feature type="compositionally biased region" description="Basic and acidic residues" evidence="1">
    <location>
        <begin position="61"/>
        <end position="72"/>
    </location>
</feature>
<keyword evidence="3" id="KW-1185">Reference proteome</keyword>
<gene>
    <name evidence="2" type="ORF">CDEST_03134</name>
</gene>
<dbReference type="RefSeq" id="XP_062775344.1">
    <property type="nucleotide sequence ID" value="XM_062919293.1"/>
</dbReference>